<keyword evidence="4" id="KW-1133">Transmembrane helix</keyword>
<keyword evidence="2" id="KW-0677">Repeat</keyword>
<dbReference type="InterPro" id="IPR011990">
    <property type="entry name" value="TPR-like_helical_dom_sf"/>
</dbReference>
<dbReference type="NCBIfam" id="TIGR00756">
    <property type="entry name" value="PPR"/>
    <property type="match status" value="1"/>
</dbReference>
<keyword evidence="4" id="KW-0472">Membrane</keyword>
<evidence type="ECO:0000313" key="6">
    <source>
        <dbReference type="Proteomes" id="UP000653305"/>
    </source>
</evidence>
<evidence type="ECO:0000256" key="4">
    <source>
        <dbReference type="SAM" id="Phobius"/>
    </source>
</evidence>
<dbReference type="Proteomes" id="UP000653305">
    <property type="component" value="Unassembled WGS sequence"/>
</dbReference>
<protein>
    <submittedName>
        <fullName evidence="5">Pentatricopeptide repeat-containing protein at3g18020</fullName>
    </submittedName>
</protein>
<evidence type="ECO:0000256" key="1">
    <source>
        <dbReference type="ARBA" id="ARBA00007626"/>
    </source>
</evidence>
<name>A0A830CY69_9LAMI</name>
<comment type="caution">
    <text evidence="5">The sequence shown here is derived from an EMBL/GenBank/DDBJ whole genome shotgun (WGS) entry which is preliminary data.</text>
</comment>
<accession>A0A830CY69</accession>
<gene>
    <name evidence="5" type="ORF">PHJA_002146600</name>
</gene>
<proteinExistence type="inferred from homology"/>
<evidence type="ECO:0000256" key="2">
    <source>
        <dbReference type="ARBA" id="ARBA00022737"/>
    </source>
</evidence>
<dbReference type="EMBL" id="BMAC01000603">
    <property type="protein sequence ID" value="GFQ00026.1"/>
    <property type="molecule type" value="Genomic_DNA"/>
</dbReference>
<dbReference type="AlphaFoldDB" id="A0A830CY69"/>
<organism evidence="5 6">
    <name type="scientific">Phtheirospermum japonicum</name>
    <dbReference type="NCBI Taxonomy" id="374723"/>
    <lineage>
        <taxon>Eukaryota</taxon>
        <taxon>Viridiplantae</taxon>
        <taxon>Streptophyta</taxon>
        <taxon>Embryophyta</taxon>
        <taxon>Tracheophyta</taxon>
        <taxon>Spermatophyta</taxon>
        <taxon>Magnoliopsida</taxon>
        <taxon>eudicotyledons</taxon>
        <taxon>Gunneridae</taxon>
        <taxon>Pentapetalae</taxon>
        <taxon>asterids</taxon>
        <taxon>lamiids</taxon>
        <taxon>Lamiales</taxon>
        <taxon>Orobanchaceae</taxon>
        <taxon>Orobanchaceae incertae sedis</taxon>
        <taxon>Phtheirospermum</taxon>
    </lineage>
</organism>
<dbReference type="Gene3D" id="1.25.40.10">
    <property type="entry name" value="Tetratricopeptide repeat domain"/>
    <property type="match status" value="1"/>
</dbReference>
<reference evidence="5" key="1">
    <citation type="submission" date="2020-07" db="EMBL/GenBank/DDBJ databases">
        <title>Ethylene signaling mediates host invasion by parasitic plants.</title>
        <authorList>
            <person name="Yoshida S."/>
        </authorList>
    </citation>
    <scope>NUCLEOTIDE SEQUENCE</scope>
    <source>
        <strain evidence="5">Okayama</strain>
    </source>
</reference>
<sequence length="92" mass="10672">MLYPVIQRGHRPNVLSHTTLIDGYCRIGDVNVAYMMFDETFEWGVYYNALTYTALIRGVLRKREFEKRKILIGNSWEVIGRTRAQSLAAIGF</sequence>
<dbReference type="OrthoDB" id="1096083at2759"/>
<evidence type="ECO:0000256" key="3">
    <source>
        <dbReference type="PROSITE-ProRule" id="PRU00708"/>
    </source>
</evidence>
<keyword evidence="6" id="KW-1185">Reference proteome</keyword>
<dbReference type="PANTHER" id="PTHR47941">
    <property type="entry name" value="PENTATRICOPEPTIDE REPEAT-CONTAINING PROTEIN 3, MITOCHONDRIAL"/>
    <property type="match status" value="1"/>
</dbReference>
<comment type="similarity">
    <text evidence="1">Belongs to the PPR family. P subfamily.</text>
</comment>
<feature type="transmembrane region" description="Helical" evidence="4">
    <location>
        <begin position="43"/>
        <end position="60"/>
    </location>
</feature>
<dbReference type="Pfam" id="PF13041">
    <property type="entry name" value="PPR_2"/>
    <property type="match status" value="1"/>
</dbReference>
<keyword evidence="4" id="KW-0812">Transmembrane</keyword>
<dbReference type="InterPro" id="IPR002885">
    <property type="entry name" value="PPR_rpt"/>
</dbReference>
<evidence type="ECO:0000313" key="5">
    <source>
        <dbReference type="EMBL" id="GFQ00026.1"/>
    </source>
</evidence>
<dbReference type="PROSITE" id="PS51375">
    <property type="entry name" value="PPR"/>
    <property type="match status" value="1"/>
</dbReference>
<feature type="repeat" description="PPR" evidence="3">
    <location>
        <begin position="13"/>
        <end position="47"/>
    </location>
</feature>